<feature type="compositionally biased region" description="Polar residues" evidence="1">
    <location>
        <begin position="48"/>
        <end position="58"/>
    </location>
</feature>
<dbReference type="Proteomes" id="UP000886998">
    <property type="component" value="Unassembled WGS sequence"/>
</dbReference>
<dbReference type="EMBL" id="BMAV01023497">
    <property type="protein sequence ID" value="GFY79292.1"/>
    <property type="molecule type" value="Genomic_DNA"/>
</dbReference>
<sequence>MAFSQLRVHSVASIEDEICTASTGTYKTSEDLPHELISRETLTAIGNRNFTLTSTARQPETPRRNPYQRRSRKTSMPQRISSSRKKENSSRRKNNHHFLEKHMKRCINCTSENTENSQQQGPISDNFVNKFRQTGSVADEKLPGRPSTSDDTIKGLYLNLYTSSLMLALVGGCSQVARY</sequence>
<reference evidence="2" key="1">
    <citation type="submission" date="2020-08" db="EMBL/GenBank/DDBJ databases">
        <title>Multicomponent nature underlies the extraordinary mechanical properties of spider dragline silk.</title>
        <authorList>
            <person name="Kono N."/>
            <person name="Nakamura H."/>
            <person name="Mori M."/>
            <person name="Yoshida Y."/>
            <person name="Ohtoshi R."/>
            <person name="Malay A.D."/>
            <person name="Moran D.A.P."/>
            <person name="Tomita M."/>
            <person name="Numata K."/>
            <person name="Arakawa K."/>
        </authorList>
    </citation>
    <scope>NUCLEOTIDE SEQUENCE</scope>
</reference>
<evidence type="ECO:0000256" key="1">
    <source>
        <dbReference type="SAM" id="MobiDB-lite"/>
    </source>
</evidence>
<evidence type="ECO:0000313" key="3">
    <source>
        <dbReference type="Proteomes" id="UP000886998"/>
    </source>
</evidence>
<accession>A0A8X6YYM8</accession>
<proteinExistence type="predicted"/>
<organism evidence="2 3">
    <name type="scientific">Trichonephila inaurata madagascariensis</name>
    <dbReference type="NCBI Taxonomy" id="2747483"/>
    <lineage>
        <taxon>Eukaryota</taxon>
        <taxon>Metazoa</taxon>
        <taxon>Ecdysozoa</taxon>
        <taxon>Arthropoda</taxon>
        <taxon>Chelicerata</taxon>
        <taxon>Arachnida</taxon>
        <taxon>Araneae</taxon>
        <taxon>Araneomorphae</taxon>
        <taxon>Entelegynae</taxon>
        <taxon>Araneoidea</taxon>
        <taxon>Nephilidae</taxon>
        <taxon>Trichonephila</taxon>
        <taxon>Trichonephila inaurata</taxon>
    </lineage>
</organism>
<keyword evidence="3" id="KW-1185">Reference proteome</keyword>
<feature type="region of interest" description="Disordered" evidence="1">
    <location>
        <begin position="48"/>
        <end position="98"/>
    </location>
</feature>
<name>A0A8X6YYM8_9ARAC</name>
<comment type="caution">
    <text evidence="2">The sequence shown here is derived from an EMBL/GenBank/DDBJ whole genome shotgun (WGS) entry which is preliminary data.</text>
</comment>
<protein>
    <submittedName>
        <fullName evidence="2">Uncharacterized protein</fullName>
    </submittedName>
</protein>
<evidence type="ECO:0000313" key="2">
    <source>
        <dbReference type="EMBL" id="GFY79292.1"/>
    </source>
</evidence>
<dbReference type="AlphaFoldDB" id="A0A8X6YYM8"/>
<gene>
    <name evidence="2" type="ORF">TNIN_446251</name>
</gene>